<dbReference type="SUPFAM" id="SSF56059">
    <property type="entry name" value="Glutathione synthetase ATP-binding domain-like"/>
    <property type="match status" value="1"/>
</dbReference>
<proteinExistence type="predicted"/>
<protein>
    <submittedName>
        <fullName evidence="3">ATP-grasp domain-containing protein</fullName>
    </submittedName>
</protein>
<accession>A0ABD5RIL6</accession>
<dbReference type="EMBL" id="JBHSQH010000001">
    <property type="protein sequence ID" value="MFC5970154.1"/>
    <property type="molecule type" value="Genomic_DNA"/>
</dbReference>
<evidence type="ECO:0000313" key="4">
    <source>
        <dbReference type="Proteomes" id="UP001596099"/>
    </source>
</evidence>
<feature type="domain" description="ATP-grasp" evidence="2">
    <location>
        <begin position="125"/>
        <end position="323"/>
    </location>
</feature>
<keyword evidence="1" id="KW-0547">Nucleotide-binding</keyword>
<dbReference type="Proteomes" id="UP001596099">
    <property type="component" value="Unassembled WGS sequence"/>
</dbReference>
<organism evidence="3 4">
    <name type="scientific">Halomarina salina</name>
    <dbReference type="NCBI Taxonomy" id="1872699"/>
    <lineage>
        <taxon>Archaea</taxon>
        <taxon>Methanobacteriati</taxon>
        <taxon>Methanobacteriota</taxon>
        <taxon>Stenosarchaea group</taxon>
        <taxon>Halobacteria</taxon>
        <taxon>Halobacteriales</taxon>
        <taxon>Natronomonadaceae</taxon>
        <taxon>Halomarina</taxon>
    </lineage>
</organism>
<sequence length="404" mass="45301">MGTPPQSSVLVLDSQAQNSLALSRTLAKKGVSVTAGGNTRYLPGMLSKFTDASYVHPNERADQAAFVDDLYDHLQRHDYDGVFAVTDLVTTVLARHKARLSETGTPIGVEDWETHLDANDKGRLFEAAEDVDVPTPATWAPDSVDDVDRVAEERTTAVVVKPRRTTTHTGDRGHSSRLSGSNYVGVDEDLVERYRHLVGDSEAFEAHPPLVQEYVDGVETMATVGLAHDGDLLTHFQHEKYRVYPPSGGIGAVRRGTWEPRMRRYTERVVEMLGWTGPLHVEWMKTADGDFYLLEVNGRYWGSLALTINSGVDVPWYHLQQLRGETPEIPPDVGYRTDVRQRKLFYTDLLWLRENFREGRYSALFPFLASFFTTREEFLSLSDPLPLLGVLPRTRNVLGGGSVR</sequence>
<dbReference type="PROSITE" id="PS50975">
    <property type="entry name" value="ATP_GRASP"/>
    <property type="match status" value="1"/>
</dbReference>
<comment type="caution">
    <text evidence="3">The sequence shown here is derived from an EMBL/GenBank/DDBJ whole genome shotgun (WGS) entry which is preliminary data.</text>
</comment>
<evidence type="ECO:0000313" key="3">
    <source>
        <dbReference type="EMBL" id="MFC5970154.1"/>
    </source>
</evidence>
<dbReference type="InterPro" id="IPR011761">
    <property type="entry name" value="ATP-grasp"/>
</dbReference>
<dbReference type="Gene3D" id="3.30.470.20">
    <property type="entry name" value="ATP-grasp fold, B domain"/>
    <property type="match status" value="1"/>
</dbReference>
<evidence type="ECO:0000259" key="2">
    <source>
        <dbReference type="PROSITE" id="PS50975"/>
    </source>
</evidence>
<keyword evidence="4" id="KW-1185">Reference proteome</keyword>
<dbReference type="AlphaFoldDB" id="A0ABD5RIL6"/>
<evidence type="ECO:0000256" key="1">
    <source>
        <dbReference type="PROSITE-ProRule" id="PRU00409"/>
    </source>
</evidence>
<dbReference type="Pfam" id="PF15632">
    <property type="entry name" value="ATPgrasp_Ter"/>
    <property type="match status" value="1"/>
</dbReference>
<gene>
    <name evidence="3" type="ORF">ACFPYI_02305</name>
</gene>
<dbReference type="Gene3D" id="3.40.50.20">
    <property type="match status" value="1"/>
</dbReference>
<reference evidence="3 4" key="1">
    <citation type="journal article" date="2019" name="Int. J. Syst. Evol. Microbiol.">
        <title>The Global Catalogue of Microorganisms (GCM) 10K type strain sequencing project: providing services to taxonomists for standard genome sequencing and annotation.</title>
        <authorList>
            <consortium name="The Broad Institute Genomics Platform"/>
            <consortium name="The Broad Institute Genome Sequencing Center for Infectious Disease"/>
            <person name="Wu L."/>
            <person name="Ma J."/>
        </authorList>
    </citation>
    <scope>NUCLEOTIDE SEQUENCE [LARGE SCALE GENOMIC DNA]</scope>
    <source>
        <strain evidence="3 4">CGMCC 1.12543</strain>
    </source>
</reference>
<dbReference type="RefSeq" id="WP_247418845.1">
    <property type="nucleotide sequence ID" value="NZ_JALLGW010000002.1"/>
</dbReference>
<name>A0ABD5RIL6_9EURY</name>
<keyword evidence="1" id="KW-0067">ATP-binding</keyword>
<dbReference type="GO" id="GO:0005524">
    <property type="term" value="F:ATP binding"/>
    <property type="evidence" value="ECO:0007669"/>
    <property type="project" value="UniProtKB-UniRule"/>
</dbReference>